<proteinExistence type="inferred from homology"/>
<dbReference type="STRING" id="2163413.A0A4P6XHX1"/>
<dbReference type="GO" id="GO:0003730">
    <property type="term" value="F:mRNA 3'-UTR binding"/>
    <property type="evidence" value="ECO:0007669"/>
    <property type="project" value="TreeGrafter"/>
</dbReference>
<feature type="domain" description="XPG-I" evidence="3">
    <location>
        <begin position="152"/>
        <end position="220"/>
    </location>
</feature>
<sequence>MPITLLEPFLFENKLVSTSSIDILRDATIGIDVEHYLNRIHTLKNEQLLCAIGGVPASLKQHLLADLDVLRELNIRPLFVLPGMMFENISLRDRTEELPPQERHMDATWARVHSKNPSSSGRHADLGGNSFQLGREPLPINTMINDLVRLFIEGGIDYMISPYNASFQLSYLYRSSAIDCIYGSTDMLLTSIDKLILGMELSSRDFKFVEKQRVLKELNLSERQFNDLSIMVGCCAQPQTFPNFPDPSKANLLAPFSPMNHFRMGLDILYLFAIASGPPDDLFAYVTSLNDQSLLDLYYKGHTAINFMPIMKTDGHIELYSVELSRMGLLTDGGCFRNEAVDKHTEGDARLEDLSTCIPTELHSVISQRLPSEIYFYRSLGLLPSKLLESIVSGQCVVPSPLTSRAEDSYKRLVSSRKLLGILDHQLNLITQLLARYFQVKKIEVISWFQGKPIYVNNRMEPPVFARLHAAPSCQIQYGEFTSIWSNFRDPHQRTTRATHSEKKDIISTSFHRALFLMLVVDHEGSFSYVGRALQEFCEANSEAQDEELEHLFLILLLLETEGFKSMLREDDLPASSLLSKEKELTSAERGGLCLISKVFMMRSFNNYPVNYQGLISRSLLAFRSHLKVFQEVLQHSLLACYVDLIARDEELKLRNASKSELRRAVGRMPFFKDLNNTLLGVVSQIYYTECLRQSKAGLPDGQCVQASKNQLMITLFHDGGPSHNLKMESVNRVAIDQFDTDFAEGVSFWKHFKRIIDIAGELNPSLLSAADRELVELADDLVLKFTTVEAL</sequence>
<dbReference type="InterPro" id="IPR029060">
    <property type="entry name" value="PIN-like_dom_sf"/>
</dbReference>
<protein>
    <submittedName>
        <fullName evidence="4">XPG N-terminal domain-containing protein</fullName>
    </submittedName>
</protein>
<keyword evidence="5" id="KW-1185">Reference proteome</keyword>
<gene>
    <name evidence="4" type="primary">MPUL0A06780</name>
    <name evidence="4" type="ORF">METSCH_A06780</name>
</gene>
<dbReference type="Proteomes" id="UP000292447">
    <property type="component" value="Chromosome I"/>
</dbReference>
<dbReference type="CDD" id="cd09858">
    <property type="entry name" value="PIN_MKT1"/>
    <property type="match status" value="1"/>
</dbReference>
<evidence type="ECO:0000259" key="3">
    <source>
        <dbReference type="SMART" id="SM00484"/>
    </source>
</evidence>
<keyword evidence="1" id="KW-0810">Translation regulation</keyword>
<dbReference type="InterPro" id="IPR006085">
    <property type="entry name" value="XPG_DNA_repair_N"/>
</dbReference>
<dbReference type="SMART" id="SM00484">
    <property type="entry name" value="XPGI"/>
    <property type="match status" value="1"/>
</dbReference>
<evidence type="ECO:0000313" key="5">
    <source>
        <dbReference type="Proteomes" id="UP000292447"/>
    </source>
</evidence>
<dbReference type="PANTHER" id="PTHR11081">
    <property type="entry name" value="FLAP ENDONUCLEASE FAMILY MEMBER"/>
    <property type="match status" value="1"/>
</dbReference>
<dbReference type="SUPFAM" id="SSF88723">
    <property type="entry name" value="PIN domain-like"/>
    <property type="match status" value="1"/>
</dbReference>
<accession>A0A4P6XHX1</accession>
<dbReference type="InterPro" id="IPR022040">
    <property type="entry name" value="MKT1_N"/>
</dbReference>
<dbReference type="EMBL" id="CP034456">
    <property type="protein sequence ID" value="QBM86045.1"/>
    <property type="molecule type" value="Genomic_DNA"/>
</dbReference>
<comment type="similarity">
    <text evidence="2">Belongs to the XPG/RAD2 endonuclease family.</text>
</comment>
<dbReference type="InterPro" id="IPR006086">
    <property type="entry name" value="XPG-I_dom"/>
</dbReference>
<dbReference type="GO" id="GO:0006974">
    <property type="term" value="P:DNA damage response"/>
    <property type="evidence" value="ECO:0007669"/>
    <property type="project" value="UniProtKB-ARBA"/>
</dbReference>
<dbReference type="InterPro" id="IPR006084">
    <property type="entry name" value="XPG/Rad2"/>
</dbReference>
<dbReference type="Pfam" id="PF12247">
    <property type="entry name" value="MKT1_N"/>
    <property type="match status" value="1"/>
</dbReference>
<name>A0A4P6XHX1_9ASCO</name>
<evidence type="ECO:0000256" key="1">
    <source>
        <dbReference type="ARBA" id="ARBA00022845"/>
    </source>
</evidence>
<dbReference type="GO" id="GO:0006417">
    <property type="term" value="P:regulation of translation"/>
    <property type="evidence" value="ECO:0007669"/>
    <property type="project" value="UniProtKB-KW"/>
</dbReference>
<dbReference type="Gene3D" id="3.40.50.1010">
    <property type="entry name" value="5'-nuclease"/>
    <property type="match status" value="1"/>
</dbReference>
<dbReference type="InterPro" id="IPR022039">
    <property type="entry name" value="MKT1_C"/>
</dbReference>
<dbReference type="Pfam" id="PF00752">
    <property type="entry name" value="XPG_N"/>
    <property type="match status" value="1"/>
</dbReference>
<evidence type="ECO:0000256" key="2">
    <source>
        <dbReference type="ARBA" id="ARBA00024023"/>
    </source>
</evidence>
<evidence type="ECO:0000313" key="4">
    <source>
        <dbReference type="EMBL" id="QBM86045.1"/>
    </source>
</evidence>
<organism evidence="4 5">
    <name type="scientific">Metschnikowia aff. pulcherrima</name>
    <dbReference type="NCBI Taxonomy" id="2163413"/>
    <lineage>
        <taxon>Eukaryota</taxon>
        <taxon>Fungi</taxon>
        <taxon>Dikarya</taxon>
        <taxon>Ascomycota</taxon>
        <taxon>Saccharomycotina</taxon>
        <taxon>Pichiomycetes</taxon>
        <taxon>Metschnikowiaceae</taxon>
        <taxon>Metschnikowia</taxon>
    </lineage>
</organism>
<reference evidence="5" key="1">
    <citation type="submission" date="2019-03" db="EMBL/GenBank/DDBJ databases">
        <title>Snf2 controls pulcherriminic acid biosynthesis and connects pigmentation and antifungal activity of the yeast Metschnikowia pulcherrima.</title>
        <authorList>
            <person name="Gore-Lloyd D."/>
            <person name="Sumann I."/>
            <person name="Brachmann A.O."/>
            <person name="Schneeberger K."/>
            <person name="Ortiz-Merino R.A."/>
            <person name="Moreno-Beltran M."/>
            <person name="Schlaefli M."/>
            <person name="Kirner P."/>
            <person name="Santos Kron A."/>
            <person name="Wolfe K.H."/>
            <person name="Piel J."/>
            <person name="Ahrens C.H."/>
            <person name="Henk D."/>
            <person name="Freimoser F.M."/>
        </authorList>
    </citation>
    <scope>NUCLEOTIDE SEQUENCE [LARGE SCALE GENOMIC DNA]</scope>
    <source>
        <strain evidence="5">APC 1.2</strain>
    </source>
</reference>
<dbReference type="AlphaFoldDB" id="A0A4P6XHX1"/>
<dbReference type="GO" id="GO:0004518">
    <property type="term" value="F:nuclease activity"/>
    <property type="evidence" value="ECO:0007669"/>
    <property type="project" value="InterPro"/>
</dbReference>
<dbReference type="Pfam" id="PF12246">
    <property type="entry name" value="MKT1_C"/>
    <property type="match status" value="1"/>
</dbReference>
<dbReference type="PANTHER" id="PTHR11081:SF32">
    <property type="entry name" value="POST-TRANSCRIPTIONAL REGULATOR MKT1"/>
    <property type="match status" value="1"/>
</dbReference>